<dbReference type="GO" id="GO:0016567">
    <property type="term" value="P:protein ubiquitination"/>
    <property type="evidence" value="ECO:0007669"/>
    <property type="project" value="TreeGrafter"/>
</dbReference>
<organism evidence="3">
    <name type="scientific">Blastobotrys adeninivorans</name>
    <name type="common">Yeast</name>
    <name type="synonym">Arxula adeninivorans</name>
    <dbReference type="NCBI Taxonomy" id="409370"/>
    <lineage>
        <taxon>Eukaryota</taxon>
        <taxon>Fungi</taxon>
        <taxon>Dikarya</taxon>
        <taxon>Ascomycota</taxon>
        <taxon>Saccharomycotina</taxon>
        <taxon>Dipodascomycetes</taxon>
        <taxon>Dipodascales</taxon>
        <taxon>Trichomonascaceae</taxon>
        <taxon>Blastobotrys</taxon>
    </lineage>
</organism>
<feature type="transmembrane region" description="Helical" evidence="2">
    <location>
        <begin position="271"/>
        <end position="290"/>
    </location>
</feature>
<feature type="compositionally biased region" description="Acidic residues" evidence="1">
    <location>
        <begin position="535"/>
        <end position="555"/>
    </location>
</feature>
<dbReference type="PANTHER" id="PTHR22696:SF1">
    <property type="entry name" value="E3 UBIQUITIN-PROTEIN LIGASE RNF26"/>
    <property type="match status" value="1"/>
</dbReference>
<feature type="transmembrane region" description="Helical" evidence="2">
    <location>
        <begin position="232"/>
        <end position="251"/>
    </location>
</feature>
<keyword evidence="2" id="KW-0812">Transmembrane</keyword>
<feature type="transmembrane region" description="Helical" evidence="2">
    <location>
        <begin position="101"/>
        <end position="118"/>
    </location>
</feature>
<dbReference type="Pfam" id="PF13920">
    <property type="entry name" value="zf-C3HC4_3"/>
    <property type="match status" value="1"/>
</dbReference>
<feature type="transmembrane region" description="Helical" evidence="2">
    <location>
        <begin position="405"/>
        <end position="427"/>
    </location>
</feature>
<dbReference type="AlphaFoldDB" id="A0A060T4D7"/>
<dbReference type="Gene3D" id="3.30.40.10">
    <property type="entry name" value="Zinc/RING finger domain, C3HC4 (zinc finger)"/>
    <property type="match status" value="1"/>
</dbReference>
<feature type="region of interest" description="Disordered" evidence="1">
    <location>
        <begin position="489"/>
        <end position="561"/>
    </location>
</feature>
<name>A0A060T4D7_BLAAD</name>
<evidence type="ECO:0000313" key="3">
    <source>
        <dbReference type="EMBL" id="CDP35818.1"/>
    </source>
</evidence>
<protein>
    <submittedName>
        <fullName evidence="3">ARAD1C44154p</fullName>
    </submittedName>
</protein>
<sequence length="712" mass="79136">MDLLDMVPWISMNQTDTVDSAHFTNSTSSDFLFKRIVKSIAYTIAGKATEADVPDRSIGSFISYLISPFALLCMAMAVVLNRTVVFATTRRPTTLPFVYRFVLRSVALYSLVPLFIALTKTLKSTSPNGLGAFLPDSLAMGPDDKPLTPAVLWKLYRAICIGHFIETFSSVIQGKIPYSETGMTLFEYSVAFQEVQAFQKLSEEVLVVSLLSILGQMVLHIQGMFNSYRYRLIPSSVLGISFLSYFAWSLYQGRVLYFPSVCVIGYLPQLAISGTIVICAFIYGLACVFAGGPNNMQTSLKAFRVSMSEDFYSCLLKLGMLALTSVSKATYLSESTALSAPLITWIEQSNRDLSSSSDSSSRRVSISPYQNEVSISDVGGGRGQDYHDRARARARTGGFVMVNRFMTAVQMVQSLVNVMFLIVWRGIGSFVQRLLFRPSSYPQAASGAQTFEQALEVLRSQVIYANLDGELEGGYLRLLSGDLIPDIDDSVDYVPDDDPDDDDDDDIVFGGDDDDDDAASDYEDYDYYKNRESVDNDDNDDNSGEDGLEVEEGTESTDLLPSRVKELYDLMLSSPDYLMSLLAPQTPDEAEEAKILSTHLARERSNLASSSTSSSTRPLTRAKYHELVGDEKREMLKVISERRKHPLPEDASPQVRESVCVVCQAAPRQVVLWPCRCFALCEECRLELALKKFKGCVCCRRNVDSFSRIFVP</sequence>
<proteinExistence type="predicted"/>
<accession>A0A060T4D7</accession>
<evidence type="ECO:0000256" key="1">
    <source>
        <dbReference type="SAM" id="MobiDB-lite"/>
    </source>
</evidence>
<reference evidence="3" key="1">
    <citation type="submission" date="2014-02" db="EMBL/GenBank/DDBJ databases">
        <authorList>
            <person name="Genoscope - CEA"/>
        </authorList>
    </citation>
    <scope>NUCLEOTIDE SEQUENCE</scope>
    <source>
        <strain evidence="3">LS3</strain>
    </source>
</reference>
<dbReference type="PhylomeDB" id="A0A060T4D7"/>
<dbReference type="PANTHER" id="PTHR22696">
    <property type="entry name" value="E3 UBIQUITIN-PROTEIN LIGASE RNF26"/>
    <property type="match status" value="1"/>
</dbReference>
<evidence type="ECO:0000256" key="2">
    <source>
        <dbReference type="SAM" id="Phobius"/>
    </source>
</evidence>
<dbReference type="EMBL" id="HG937693">
    <property type="protein sequence ID" value="CDP35818.1"/>
    <property type="molecule type" value="Genomic_DNA"/>
</dbReference>
<dbReference type="GO" id="GO:0061630">
    <property type="term" value="F:ubiquitin protein ligase activity"/>
    <property type="evidence" value="ECO:0007669"/>
    <property type="project" value="TreeGrafter"/>
</dbReference>
<keyword evidence="2" id="KW-0472">Membrane</keyword>
<feature type="transmembrane region" description="Helical" evidence="2">
    <location>
        <begin position="205"/>
        <end position="225"/>
    </location>
</feature>
<keyword evidence="2" id="KW-1133">Transmembrane helix</keyword>
<feature type="compositionally biased region" description="Acidic residues" evidence="1">
    <location>
        <begin position="489"/>
        <end position="525"/>
    </location>
</feature>
<feature type="transmembrane region" description="Helical" evidence="2">
    <location>
        <begin position="61"/>
        <end position="80"/>
    </location>
</feature>
<dbReference type="InterPro" id="IPR013083">
    <property type="entry name" value="Znf_RING/FYVE/PHD"/>
</dbReference>
<gene>
    <name evidence="3" type="ORF">GNLVRS02_ARAD1C44154g</name>
</gene>
<reference evidence="3" key="2">
    <citation type="submission" date="2014-06" db="EMBL/GenBank/DDBJ databases">
        <title>The complete genome of Blastobotrys (Arxula) adeninivorans LS3 - a yeast of biotechnological interest.</title>
        <authorList>
            <person name="Kunze G."/>
            <person name="Gaillardin C."/>
            <person name="Czernicka M."/>
            <person name="Durrens P."/>
            <person name="Martin T."/>
            <person name="Boer E."/>
            <person name="Gabaldon T."/>
            <person name="Cruz J."/>
            <person name="Talla E."/>
            <person name="Marck C."/>
            <person name="Goffeau A."/>
            <person name="Barbe V."/>
            <person name="Baret P."/>
            <person name="Baronian K."/>
            <person name="Beier S."/>
            <person name="Bleykasten C."/>
            <person name="Bode R."/>
            <person name="Casaregola S."/>
            <person name="Despons L."/>
            <person name="Fairhead C."/>
            <person name="Giersberg M."/>
            <person name="Gierski P."/>
            <person name="Hahnel U."/>
            <person name="Hartmann A."/>
            <person name="Jankowska D."/>
            <person name="Jubin C."/>
            <person name="Jung P."/>
            <person name="Lafontaine I."/>
            <person name="Leh-Louis V."/>
            <person name="Lemaire M."/>
            <person name="Marcet-Houben M."/>
            <person name="Mascher M."/>
            <person name="Morel G."/>
            <person name="Richard G.-F."/>
            <person name="Riechen J."/>
            <person name="Sacerdot C."/>
            <person name="Sarkar A."/>
            <person name="Savel G."/>
            <person name="Schacherer J."/>
            <person name="Sherman D."/>
            <person name="Straub M.-L."/>
            <person name="Stein N."/>
            <person name="Thierry A."/>
            <person name="Trautwein-Schult A."/>
            <person name="Westhof E."/>
            <person name="Worch S."/>
            <person name="Dujon B."/>
            <person name="Souciet J.-L."/>
            <person name="Wincker P."/>
            <person name="Scholz U."/>
            <person name="Neuveglise N."/>
        </authorList>
    </citation>
    <scope>NUCLEOTIDE SEQUENCE</scope>
    <source>
        <strain evidence="3">LS3</strain>
    </source>
</reference>
<dbReference type="GO" id="GO:0006511">
    <property type="term" value="P:ubiquitin-dependent protein catabolic process"/>
    <property type="evidence" value="ECO:0007669"/>
    <property type="project" value="TreeGrafter"/>
</dbReference>